<keyword evidence="3" id="KW-1185">Reference proteome</keyword>
<comment type="caution">
    <text evidence="2">The sequence shown here is derived from an EMBL/GenBank/DDBJ whole genome shotgun (WGS) entry which is preliminary data.</text>
</comment>
<proteinExistence type="predicted"/>
<dbReference type="OrthoDB" id="7836531at2"/>
<evidence type="ECO:0000313" key="3">
    <source>
        <dbReference type="Proteomes" id="UP000239089"/>
    </source>
</evidence>
<name>A0A2S6N2W8_9HYPH</name>
<reference evidence="2 3" key="1">
    <citation type="journal article" date="2018" name="Arch. Microbiol.">
        <title>New insights into the metabolic potential of the phototrophic purple bacterium Rhodopila globiformis DSM 161(T) from its draft genome sequence and evidence for a vanadium-dependent nitrogenase.</title>
        <authorList>
            <person name="Imhoff J.F."/>
            <person name="Rahn T."/>
            <person name="Kunzel S."/>
            <person name="Neulinger S.C."/>
        </authorList>
    </citation>
    <scope>NUCLEOTIDE SEQUENCE [LARGE SCALE GENOMIC DNA]</scope>
    <source>
        <strain evidence="2 3">DSM 16996</strain>
    </source>
</reference>
<dbReference type="RefSeq" id="WP_104508907.1">
    <property type="nucleotide sequence ID" value="NZ_JACIGC010000011.1"/>
</dbReference>
<dbReference type="Proteomes" id="UP000239089">
    <property type="component" value="Unassembled WGS sequence"/>
</dbReference>
<organism evidence="2 3">
    <name type="scientific">Rhodoblastus sphagnicola</name>
    <dbReference type="NCBI Taxonomy" id="333368"/>
    <lineage>
        <taxon>Bacteria</taxon>
        <taxon>Pseudomonadati</taxon>
        <taxon>Pseudomonadota</taxon>
        <taxon>Alphaproteobacteria</taxon>
        <taxon>Hyphomicrobiales</taxon>
        <taxon>Rhodoblastaceae</taxon>
        <taxon>Rhodoblastus</taxon>
    </lineage>
</organism>
<evidence type="ECO:0008006" key="4">
    <source>
        <dbReference type="Google" id="ProtNLM"/>
    </source>
</evidence>
<dbReference type="EMBL" id="NHSJ01000100">
    <property type="protein sequence ID" value="PPQ28950.1"/>
    <property type="molecule type" value="Genomic_DNA"/>
</dbReference>
<evidence type="ECO:0000256" key="1">
    <source>
        <dbReference type="SAM" id="MobiDB-lite"/>
    </source>
</evidence>
<feature type="region of interest" description="Disordered" evidence="1">
    <location>
        <begin position="96"/>
        <end position="116"/>
    </location>
</feature>
<gene>
    <name evidence="2" type="ORF">CCR94_16295</name>
</gene>
<sequence>MSDDALASLQRQIDDMAYLLAEMERRIHLASGMMAIVKSYDAKKHVAVVDLGYDSHDIPVCDSGGNVSPLAKGDLVHVYAPSGDMANAYCRAAGYSGQQKPPANDGSKVMSKPGGGQFKSVDGNGAHVVAGSIPQFVLELGGTKYTIKPEALNQA</sequence>
<protein>
    <recommendedName>
        <fullName evidence="4">Gp5/Type VI secretion system Vgr protein OB-fold domain-containing protein</fullName>
    </recommendedName>
</protein>
<accession>A0A2S6N2W8</accession>
<dbReference type="AlphaFoldDB" id="A0A2S6N2W8"/>
<evidence type="ECO:0000313" key="2">
    <source>
        <dbReference type="EMBL" id="PPQ28950.1"/>
    </source>
</evidence>